<evidence type="ECO:0000313" key="3">
    <source>
        <dbReference type="Proteomes" id="UP000265520"/>
    </source>
</evidence>
<dbReference type="Proteomes" id="UP000265520">
    <property type="component" value="Unassembled WGS sequence"/>
</dbReference>
<evidence type="ECO:0000313" key="2">
    <source>
        <dbReference type="EMBL" id="MCI58049.1"/>
    </source>
</evidence>
<organism evidence="2 3">
    <name type="scientific">Trifolium medium</name>
    <dbReference type="NCBI Taxonomy" id="97028"/>
    <lineage>
        <taxon>Eukaryota</taxon>
        <taxon>Viridiplantae</taxon>
        <taxon>Streptophyta</taxon>
        <taxon>Embryophyta</taxon>
        <taxon>Tracheophyta</taxon>
        <taxon>Spermatophyta</taxon>
        <taxon>Magnoliopsida</taxon>
        <taxon>eudicotyledons</taxon>
        <taxon>Gunneridae</taxon>
        <taxon>Pentapetalae</taxon>
        <taxon>rosids</taxon>
        <taxon>fabids</taxon>
        <taxon>Fabales</taxon>
        <taxon>Fabaceae</taxon>
        <taxon>Papilionoideae</taxon>
        <taxon>50 kb inversion clade</taxon>
        <taxon>NPAAA clade</taxon>
        <taxon>Hologalegina</taxon>
        <taxon>IRL clade</taxon>
        <taxon>Trifolieae</taxon>
        <taxon>Trifolium</taxon>
    </lineage>
</organism>
<feature type="non-terminal residue" evidence="2">
    <location>
        <position position="47"/>
    </location>
</feature>
<keyword evidence="3" id="KW-1185">Reference proteome</keyword>
<proteinExistence type="predicted"/>
<dbReference type="AlphaFoldDB" id="A0A392TAC7"/>
<protein>
    <submittedName>
        <fullName evidence="2">Uncharacterized protein</fullName>
    </submittedName>
</protein>
<comment type="caution">
    <text evidence="2">The sequence shown here is derived from an EMBL/GenBank/DDBJ whole genome shotgun (WGS) entry which is preliminary data.</text>
</comment>
<name>A0A392TAC7_9FABA</name>
<reference evidence="2 3" key="1">
    <citation type="journal article" date="2018" name="Front. Plant Sci.">
        <title>Red Clover (Trifolium pratense) and Zigzag Clover (T. medium) - A Picture of Genomic Similarities and Differences.</title>
        <authorList>
            <person name="Dluhosova J."/>
            <person name="Istvanek J."/>
            <person name="Nedelnik J."/>
            <person name="Repkova J."/>
        </authorList>
    </citation>
    <scope>NUCLEOTIDE SEQUENCE [LARGE SCALE GENOMIC DNA]</scope>
    <source>
        <strain evidence="3">cv. 10/8</strain>
        <tissue evidence="2">Leaf</tissue>
    </source>
</reference>
<accession>A0A392TAC7</accession>
<feature type="region of interest" description="Disordered" evidence="1">
    <location>
        <begin position="1"/>
        <end position="47"/>
    </location>
</feature>
<sequence>MQEAQPEPEVEGQARRSTFQNPFEGQLDPDVFSGGQSDKSVLTEYHE</sequence>
<feature type="compositionally biased region" description="Acidic residues" evidence="1">
    <location>
        <begin position="1"/>
        <end position="10"/>
    </location>
</feature>
<dbReference type="EMBL" id="LXQA010539408">
    <property type="protein sequence ID" value="MCI58049.1"/>
    <property type="molecule type" value="Genomic_DNA"/>
</dbReference>
<evidence type="ECO:0000256" key="1">
    <source>
        <dbReference type="SAM" id="MobiDB-lite"/>
    </source>
</evidence>